<accession>A0A7R9H5K7</accession>
<organism evidence="1">
    <name type="scientific">Timema cristinae</name>
    <name type="common">Walking stick</name>
    <dbReference type="NCBI Taxonomy" id="61476"/>
    <lineage>
        <taxon>Eukaryota</taxon>
        <taxon>Metazoa</taxon>
        <taxon>Ecdysozoa</taxon>
        <taxon>Arthropoda</taxon>
        <taxon>Hexapoda</taxon>
        <taxon>Insecta</taxon>
        <taxon>Pterygota</taxon>
        <taxon>Neoptera</taxon>
        <taxon>Polyneoptera</taxon>
        <taxon>Phasmatodea</taxon>
        <taxon>Timematodea</taxon>
        <taxon>Timematoidea</taxon>
        <taxon>Timematidae</taxon>
        <taxon>Timema</taxon>
    </lineage>
</organism>
<evidence type="ECO:0000313" key="1">
    <source>
        <dbReference type="EMBL" id="CAD7408726.1"/>
    </source>
</evidence>
<proteinExistence type="predicted"/>
<name>A0A7R9H5K7_TIMCR</name>
<reference evidence="1" key="1">
    <citation type="submission" date="2020-11" db="EMBL/GenBank/DDBJ databases">
        <authorList>
            <person name="Tran Van P."/>
        </authorList>
    </citation>
    <scope>NUCLEOTIDE SEQUENCE</scope>
</reference>
<dbReference type="EMBL" id="OC320731">
    <property type="protein sequence ID" value="CAD7408726.1"/>
    <property type="molecule type" value="Genomic_DNA"/>
</dbReference>
<dbReference type="AlphaFoldDB" id="A0A7R9H5K7"/>
<protein>
    <submittedName>
        <fullName evidence="1">Uncharacterized protein</fullName>
    </submittedName>
</protein>
<gene>
    <name evidence="1" type="ORF">TCEB3V08_LOCUS9669</name>
</gene>
<sequence>MREHLWSSTEAEHAMVDTWNISYEHAMFLYPGQYKPLRHNGSLCQTCPGKHLVMKQVGSLYGCVWYSLLLFLLEPPSCFSRPQAPVFAERNVKVGFTLHDSGLTSATADVGW</sequence>